<keyword evidence="3" id="KW-0653">Protein transport</keyword>
<dbReference type="OrthoDB" id="29308at2759"/>
<dbReference type="InterPro" id="IPR050840">
    <property type="entry name" value="Adaptor_Complx_Large_Subunit"/>
</dbReference>
<reference evidence="8 9" key="1">
    <citation type="journal article" date="2018" name="Sci. Rep.">
        <title>Genome sequence of the cauliflower mushroom Sparassis crispa (Hanabiratake) and its association with beneficial usage.</title>
        <authorList>
            <person name="Kiyama R."/>
            <person name="Furutani Y."/>
            <person name="Kawaguchi K."/>
            <person name="Nakanishi T."/>
        </authorList>
    </citation>
    <scope>NUCLEOTIDE SEQUENCE [LARGE SCALE GENOMIC DNA]</scope>
</reference>
<dbReference type="GO" id="GO:0016192">
    <property type="term" value="P:vesicle-mediated transport"/>
    <property type="evidence" value="ECO:0007669"/>
    <property type="project" value="InterPro"/>
</dbReference>
<protein>
    <recommendedName>
        <fullName evidence="7">Clathrin/coatomer adaptor adaptin-like N-terminal domain-containing protein</fullName>
    </recommendedName>
</protein>
<evidence type="ECO:0000256" key="6">
    <source>
        <dbReference type="SAM" id="SignalP"/>
    </source>
</evidence>
<dbReference type="GO" id="GO:0012505">
    <property type="term" value="C:endomembrane system"/>
    <property type="evidence" value="ECO:0007669"/>
    <property type="project" value="UniProtKB-SubCell"/>
</dbReference>
<evidence type="ECO:0000256" key="3">
    <source>
        <dbReference type="ARBA" id="ARBA00022927"/>
    </source>
</evidence>
<dbReference type="Pfam" id="PF01602">
    <property type="entry name" value="Adaptin_N"/>
    <property type="match status" value="1"/>
</dbReference>
<organism evidence="8 9">
    <name type="scientific">Sparassis crispa</name>
    <dbReference type="NCBI Taxonomy" id="139825"/>
    <lineage>
        <taxon>Eukaryota</taxon>
        <taxon>Fungi</taxon>
        <taxon>Dikarya</taxon>
        <taxon>Basidiomycota</taxon>
        <taxon>Agaricomycotina</taxon>
        <taxon>Agaricomycetes</taxon>
        <taxon>Polyporales</taxon>
        <taxon>Sparassidaceae</taxon>
        <taxon>Sparassis</taxon>
    </lineage>
</organism>
<dbReference type="PANTHER" id="PTHR22780">
    <property type="entry name" value="ADAPTIN, ALPHA/GAMMA/EPSILON"/>
    <property type="match status" value="1"/>
</dbReference>
<gene>
    <name evidence="8" type="ORF">SCP_0404770</name>
</gene>
<evidence type="ECO:0000256" key="4">
    <source>
        <dbReference type="ARBA" id="ARBA00023136"/>
    </source>
</evidence>
<dbReference type="InterPro" id="IPR011989">
    <property type="entry name" value="ARM-like"/>
</dbReference>
<dbReference type="InterPro" id="IPR016024">
    <property type="entry name" value="ARM-type_fold"/>
</dbReference>
<dbReference type="STRING" id="139825.A0A401GIW6"/>
<feature type="chain" id="PRO_5019228219" description="Clathrin/coatomer adaptor adaptin-like N-terminal domain-containing protein" evidence="6">
    <location>
        <begin position="21"/>
        <end position="782"/>
    </location>
</feature>
<dbReference type="Proteomes" id="UP000287166">
    <property type="component" value="Unassembled WGS sequence"/>
</dbReference>
<dbReference type="RefSeq" id="XP_027613011.1">
    <property type="nucleotide sequence ID" value="XM_027757210.1"/>
</dbReference>
<evidence type="ECO:0000313" key="8">
    <source>
        <dbReference type="EMBL" id="GBE82098.1"/>
    </source>
</evidence>
<sequence length="782" mass="86469">MKQLKECLVLLLYCAMTVNPGVVANVDFAFHHAINLAEAGQTIQDKRIGYLFCAELMPPEHELQLMLVNTLRKDLESHLVPRICLALDTLIHFSTEDFIPAIQSRLIDLLSHSSSVAYSEPIVASAALIVCVDSVKTGHISDDMFHSMLSKLYSSTWSSRPDPGKNNILLKVMNALRFFTPSERDLALTIEILRAARPRGFSARAAIYQCFLVAANAPLESLLATQAQAGTSFVQEIQHLLTSEDVNDVYLFVVCLSHIDPALWAGTSSDIPAVLEEWEVERVMRLLESADKCIRTKTLCILQRVDRGIVEAYYTQLLRGDSQTRIMQDPEEHSRRLLEIIQVICGEDGELYIQHIKSLLPVLEGSTPLNKRRVLQEAVEDVLVHVRSANANFQSSCIGVLFANITEPDLEIGPTLMVILTALISEYLYMSPISPVNLLRGLSKRLSLYSGSIQDACLLSMTRIAAESDEAPSDVVENVSTVRDRSSRYVRRRCDQFISLSRSKAQIKHIISMAKSTALPDFMVALETYEVEKDNREAHLPSSPSLVSARSSESVSRNSPYPHELRYDAYEPPKLTSRLRRLSNSSSSRQSEDGSSRFIGQVRASQEALARTITPGDLALVAGQAELTSMASPPAPNTVLPVVQIMDEDDTTSRVDLIALDSPFVSEPLVSISTASSVSEFDFEATWNLLDSANSRGWSEVPINVVVGRLQGLQRRLKMIAADVAPFEGDVKIIISPEIADTSSTRGVAVLRLKGSEDGSCLWRLRCGDEQLRSSIRNILSG</sequence>
<comment type="subcellular location">
    <subcellularLocation>
        <location evidence="1">Endomembrane system</location>
    </subcellularLocation>
</comment>
<feature type="region of interest" description="Disordered" evidence="5">
    <location>
        <begin position="535"/>
        <end position="572"/>
    </location>
</feature>
<keyword evidence="2" id="KW-0813">Transport</keyword>
<name>A0A401GIW6_9APHY</name>
<feature type="compositionally biased region" description="Low complexity" evidence="5">
    <location>
        <begin position="540"/>
        <end position="559"/>
    </location>
</feature>
<dbReference type="Gene3D" id="1.25.10.10">
    <property type="entry name" value="Leucine-rich Repeat Variant"/>
    <property type="match status" value="1"/>
</dbReference>
<dbReference type="EMBL" id="BFAD01000004">
    <property type="protein sequence ID" value="GBE82098.1"/>
    <property type="molecule type" value="Genomic_DNA"/>
</dbReference>
<dbReference type="SUPFAM" id="SSF48371">
    <property type="entry name" value="ARM repeat"/>
    <property type="match status" value="1"/>
</dbReference>
<evidence type="ECO:0000256" key="2">
    <source>
        <dbReference type="ARBA" id="ARBA00022448"/>
    </source>
</evidence>
<dbReference type="GO" id="GO:0006886">
    <property type="term" value="P:intracellular protein transport"/>
    <property type="evidence" value="ECO:0007669"/>
    <property type="project" value="InterPro"/>
</dbReference>
<keyword evidence="9" id="KW-1185">Reference proteome</keyword>
<feature type="domain" description="Clathrin/coatomer adaptor adaptin-like N-terminal" evidence="7">
    <location>
        <begin position="25"/>
        <end position="133"/>
    </location>
</feature>
<keyword evidence="4" id="KW-0472">Membrane</keyword>
<evidence type="ECO:0000259" key="7">
    <source>
        <dbReference type="Pfam" id="PF01602"/>
    </source>
</evidence>
<accession>A0A401GIW6</accession>
<feature type="region of interest" description="Disordered" evidence="5">
    <location>
        <begin position="579"/>
        <end position="598"/>
    </location>
</feature>
<proteinExistence type="predicted"/>
<evidence type="ECO:0000313" key="9">
    <source>
        <dbReference type="Proteomes" id="UP000287166"/>
    </source>
</evidence>
<evidence type="ECO:0000256" key="5">
    <source>
        <dbReference type="SAM" id="MobiDB-lite"/>
    </source>
</evidence>
<keyword evidence="6" id="KW-0732">Signal</keyword>
<dbReference type="GeneID" id="38779015"/>
<dbReference type="InParanoid" id="A0A401GIW6"/>
<dbReference type="GO" id="GO:0030117">
    <property type="term" value="C:membrane coat"/>
    <property type="evidence" value="ECO:0007669"/>
    <property type="project" value="InterPro"/>
</dbReference>
<evidence type="ECO:0000256" key="1">
    <source>
        <dbReference type="ARBA" id="ARBA00004308"/>
    </source>
</evidence>
<dbReference type="InterPro" id="IPR002553">
    <property type="entry name" value="Clathrin/coatomer_adapt-like_N"/>
</dbReference>
<dbReference type="AlphaFoldDB" id="A0A401GIW6"/>
<feature type="signal peptide" evidence="6">
    <location>
        <begin position="1"/>
        <end position="20"/>
    </location>
</feature>
<comment type="caution">
    <text evidence="8">The sequence shown here is derived from an EMBL/GenBank/DDBJ whole genome shotgun (WGS) entry which is preliminary data.</text>
</comment>